<dbReference type="PANTHER" id="PTHR43776:SF7">
    <property type="entry name" value="D,D-DIPEPTIDE TRANSPORT ATP-BINDING PROTEIN DDPF-RELATED"/>
    <property type="match status" value="1"/>
</dbReference>
<dbReference type="Gene3D" id="3.40.50.300">
    <property type="entry name" value="P-loop containing nucleotide triphosphate hydrolases"/>
    <property type="match status" value="2"/>
</dbReference>
<dbReference type="SMART" id="SM00382">
    <property type="entry name" value="AAA"/>
    <property type="match status" value="2"/>
</dbReference>
<dbReference type="InterPro" id="IPR027417">
    <property type="entry name" value="P-loop_NTPase"/>
</dbReference>
<dbReference type="InterPro" id="IPR013563">
    <property type="entry name" value="Oligopep_ABC_C"/>
</dbReference>
<keyword evidence="7" id="KW-1185">Reference proteome</keyword>
<evidence type="ECO:0000256" key="1">
    <source>
        <dbReference type="ARBA" id="ARBA00005417"/>
    </source>
</evidence>
<dbReference type="InterPro" id="IPR003439">
    <property type="entry name" value="ABC_transporter-like_ATP-bd"/>
</dbReference>
<keyword evidence="4 6" id="KW-0067">ATP-binding</keyword>
<keyword evidence="3" id="KW-0547">Nucleotide-binding</keyword>
<dbReference type="Pfam" id="PF08352">
    <property type="entry name" value="oligo_HPY"/>
    <property type="match status" value="1"/>
</dbReference>
<protein>
    <submittedName>
        <fullName evidence="6">Dipeptide ABC transporter ATP-binding protein</fullName>
    </submittedName>
</protein>
<dbReference type="RefSeq" id="WP_380601841.1">
    <property type="nucleotide sequence ID" value="NZ_JBHSDU010000014.1"/>
</dbReference>
<feature type="domain" description="ABC transporter" evidence="5">
    <location>
        <begin position="11"/>
        <end position="257"/>
    </location>
</feature>
<dbReference type="InterPro" id="IPR017871">
    <property type="entry name" value="ABC_transporter-like_CS"/>
</dbReference>
<dbReference type="CDD" id="cd03257">
    <property type="entry name" value="ABC_NikE_OppD_transporters"/>
    <property type="match status" value="2"/>
</dbReference>
<evidence type="ECO:0000256" key="3">
    <source>
        <dbReference type="ARBA" id="ARBA00022741"/>
    </source>
</evidence>
<dbReference type="InterPro" id="IPR050319">
    <property type="entry name" value="ABC_transp_ATP-bind"/>
</dbReference>
<dbReference type="PANTHER" id="PTHR43776">
    <property type="entry name" value="TRANSPORT ATP-BINDING PROTEIN"/>
    <property type="match status" value="1"/>
</dbReference>
<organism evidence="6 7">
    <name type="scientific">Steroidobacter flavus</name>
    <dbReference type="NCBI Taxonomy" id="1842136"/>
    <lineage>
        <taxon>Bacteria</taxon>
        <taxon>Pseudomonadati</taxon>
        <taxon>Pseudomonadota</taxon>
        <taxon>Gammaproteobacteria</taxon>
        <taxon>Steroidobacterales</taxon>
        <taxon>Steroidobacteraceae</taxon>
        <taxon>Steroidobacter</taxon>
    </lineage>
</organism>
<sequence>MSAAPTKLVDIRNLSVAAAGQHRPILDNISIDIEAAEVVAIVGESGSGKSTLARATIGLLPRGVQVSGGRIEVAGVEPSRLGESELRSMRGRMTGMVFQEPMSSLNPTMPVGMQLTEVCRTHLGMNRGEADDRAAAMLERVRIRDPRAALRRYPHEFSGGMRQRLMLAAALLHQPKLLIADEPTTALDVIVQREVLELMTELVREIGAALLLVTHDLAVVAAYAQRVAVLDSGRRVDWGPVADVILSPREPHVERLLAALPTGRRTDAATPADAAAPVLEIEQLCVTYPGQRRLPWLPRVDRVALQSVTLNVGAGETLAVVGESGSGKSSLARVLVRLLRPASGCVKFTGRDIAQLTGAALREARRELQIVFQDPASALDPRMTLFEIVAEGFPPSVSRERGEARRRVADLLLEVGLEERFLDVFPHQLSGGQRQRVCIARALAPQPRVLVADEAVSALDLSVQSRILALIESLQRKHGFACIFVTHNLAVAERIADRVAVLYRGELVECGTTAEVLDQPAHPYTRALLAASLELGPVAPGKYGLRARS</sequence>
<evidence type="ECO:0000256" key="2">
    <source>
        <dbReference type="ARBA" id="ARBA00022448"/>
    </source>
</evidence>
<comment type="caution">
    <text evidence="6">The sequence shown here is derived from an EMBL/GenBank/DDBJ whole genome shotgun (WGS) entry which is preliminary data.</text>
</comment>
<dbReference type="Pfam" id="PF00005">
    <property type="entry name" value="ABC_tran"/>
    <property type="match status" value="2"/>
</dbReference>
<evidence type="ECO:0000259" key="5">
    <source>
        <dbReference type="PROSITE" id="PS50893"/>
    </source>
</evidence>
<dbReference type="SUPFAM" id="SSF52540">
    <property type="entry name" value="P-loop containing nucleoside triphosphate hydrolases"/>
    <property type="match status" value="2"/>
</dbReference>
<evidence type="ECO:0000313" key="7">
    <source>
        <dbReference type="Proteomes" id="UP001595904"/>
    </source>
</evidence>
<dbReference type="GO" id="GO:0005524">
    <property type="term" value="F:ATP binding"/>
    <property type="evidence" value="ECO:0007669"/>
    <property type="project" value="UniProtKB-KW"/>
</dbReference>
<dbReference type="InterPro" id="IPR003593">
    <property type="entry name" value="AAA+_ATPase"/>
</dbReference>
<proteinExistence type="inferred from homology"/>
<dbReference type="PROSITE" id="PS50893">
    <property type="entry name" value="ABC_TRANSPORTER_2"/>
    <property type="match status" value="2"/>
</dbReference>
<accession>A0ABV8SXU4</accession>
<dbReference type="PROSITE" id="PS00211">
    <property type="entry name" value="ABC_TRANSPORTER_1"/>
    <property type="match status" value="2"/>
</dbReference>
<dbReference type="NCBIfam" id="NF008453">
    <property type="entry name" value="PRK11308.1"/>
    <property type="match status" value="2"/>
</dbReference>
<feature type="domain" description="ABC transporter" evidence="5">
    <location>
        <begin position="279"/>
        <end position="529"/>
    </location>
</feature>
<dbReference type="EMBL" id="JBHSDU010000014">
    <property type="protein sequence ID" value="MFC4312446.1"/>
    <property type="molecule type" value="Genomic_DNA"/>
</dbReference>
<comment type="similarity">
    <text evidence="1">Belongs to the ABC transporter superfamily.</text>
</comment>
<name>A0ABV8SXU4_9GAMM</name>
<evidence type="ECO:0000256" key="4">
    <source>
        <dbReference type="ARBA" id="ARBA00022840"/>
    </source>
</evidence>
<keyword evidence="2" id="KW-0813">Transport</keyword>
<dbReference type="NCBIfam" id="NF007739">
    <property type="entry name" value="PRK10419.1"/>
    <property type="match status" value="2"/>
</dbReference>
<reference evidence="7" key="1">
    <citation type="journal article" date="2019" name="Int. J. Syst. Evol. Microbiol.">
        <title>The Global Catalogue of Microorganisms (GCM) 10K type strain sequencing project: providing services to taxonomists for standard genome sequencing and annotation.</title>
        <authorList>
            <consortium name="The Broad Institute Genomics Platform"/>
            <consortium name="The Broad Institute Genome Sequencing Center for Infectious Disease"/>
            <person name="Wu L."/>
            <person name="Ma J."/>
        </authorList>
    </citation>
    <scope>NUCLEOTIDE SEQUENCE [LARGE SCALE GENOMIC DNA]</scope>
    <source>
        <strain evidence="7">CGMCC 1.10759</strain>
    </source>
</reference>
<evidence type="ECO:0000313" key="6">
    <source>
        <dbReference type="EMBL" id="MFC4312446.1"/>
    </source>
</evidence>
<gene>
    <name evidence="6" type="ORF">ACFPN2_25410</name>
</gene>
<dbReference type="Proteomes" id="UP001595904">
    <property type="component" value="Unassembled WGS sequence"/>
</dbReference>